<sequence>MRRAAKVGLPLLRDKLFTFGEEGLKCESWLGARGNDCPLETFFVHDIRLLTMVRNTYPATANCGEVNLQVTYVPCYSQLWLSQPSGDIRTLLQSTVVKSISKGHTNPATVNCGEVDLQATYEPCYSQLWLSQPTGGTYVPCYSQLW</sequence>
<reference evidence="1 2" key="1">
    <citation type="journal article" date="2021" name="Elife">
        <title>Chloroplast acquisition without the gene transfer in kleptoplastic sea slugs, Plakobranchus ocellatus.</title>
        <authorList>
            <person name="Maeda T."/>
            <person name="Takahashi S."/>
            <person name="Yoshida T."/>
            <person name="Shimamura S."/>
            <person name="Takaki Y."/>
            <person name="Nagai Y."/>
            <person name="Toyoda A."/>
            <person name="Suzuki Y."/>
            <person name="Arimoto A."/>
            <person name="Ishii H."/>
            <person name="Satoh N."/>
            <person name="Nishiyama T."/>
            <person name="Hasebe M."/>
            <person name="Maruyama T."/>
            <person name="Minagawa J."/>
            <person name="Obokata J."/>
            <person name="Shigenobu S."/>
        </authorList>
    </citation>
    <scope>NUCLEOTIDE SEQUENCE [LARGE SCALE GENOMIC DNA]</scope>
</reference>
<dbReference type="Proteomes" id="UP000762676">
    <property type="component" value="Unassembled WGS sequence"/>
</dbReference>
<dbReference type="EMBL" id="BMAT01000125">
    <property type="protein sequence ID" value="GFR60040.1"/>
    <property type="molecule type" value="Genomic_DNA"/>
</dbReference>
<accession>A0AAV4EH36</accession>
<organism evidence="1 2">
    <name type="scientific">Elysia marginata</name>
    <dbReference type="NCBI Taxonomy" id="1093978"/>
    <lineage>
        <taxon>Eukaryota</taxon>
        <taxon>Metazoa</taxon>
        <taxon>Spiralia</taxon>
        <taxon>Lophotrochozoa</taxon>
        <taxon>Mollusca</taxon>
        <taxon>Gastropoda</taxon>
        <taxon>Heterobranchia</taxon>
        <taxon>Euthyneura</taxon>
        <taxon>Panpulmonata</taxon>
        <taxon>Sacoglossa</taxon>
        <taxon>Placobranchoidea</taxon>
        <taxon>Plakobranchidae</taxon>
        <taxon>Elysia</taxon>
    </lineage>
</organism>
<name>A0AAV4EH36_9GAST</name>
<dbReference type="AlphaFoldDB" id="A0AAV4EH36"/>
<gene>
    <name evidence="1" type="ORF">ElyMa_000068700</name>
</gene>
<evidence type="ECO:0000313" key="2">
    <source>
        <dbReference type="Proteomes" id="UP000762676"/>
    </source>
</evidence>
<comment type="caution">
    <text evidence="1">The sequence shown here is derived from an EMBL/GenBank/DDBJ whole genome shotgun (WGS) entry which is preliminary data.</text>
</comment>
<proteinExistence type="predicted"/>
<keyword evidence="2" id="KW-1185">Reference proteome</keyword>
<evidence type="ECO:0000313" key="1">
    <source>
        <dbReference type="EMBL" id="GFR60040.1"/>
    </source>
</evidence>
<protein>
    <submittedName>
        <fullName evidence="1">Uncharacterized protein</fullName>
    </submittedName>
</protein>